<evidence type="ECO:0000313" key="2">
    <source>
        <dbReference type="Proteomes" id="UP000504637"/>
    </source>
</evidence>
<dbReference type="Proteomes" id="UP000504637">
    <property type="component" value="Unplaced"/>
</dbReference>
<feature type="domain" description="Peptidase A1" evidence="1">
    <location>
        <begin position="21"/>
        <end position="376"/>
    </location>
</feature>
<name>A0A6J3LX01_9PEZI</name>
<organism evidence="3">
    <name type="scientific">Dissoconium aciculare CBS 342.82</name>
    <dbReference type="NCBI Taxonomy" id="1314786"/>
    <lineage>
        <taxon>Eukaryota</taxon>
        <taxon>Fungi</taxon>
        <taxon>Dikarya</taxon>
        <taxon>Ascomycota</taxon>
        <taxon>Pezizomycotina</taxon>
        <taxon>Dothideomycetes</taxon>
        <taxon>Dothideomycetidae</taxon>
        <taxon>Mycosphaerellales</taxon>
        <taxon>Dissoconiaceae</taxon>
        <taxon>Dissoconium</taxon>
    </lineage>
</organism>
<dbReference type="GeneID" id="54366467"/>
<dbReference type="AlphaFoldDB" id="A0A6J3LX01"/>
<reference evidence="3" key="1">
    <citation type="submission" date="2020-01" db="EMBL/GenBank/DDBJ databases">
        <authorList>
            <consortium name="DOE Joint Genome Institute"/>
            <person name="Haridas S."/>
            <person name="Albert R."/>
            <person name="Binder M."/>
            <person name="Bloem J."/>
            <person name="Labutti K."/>
            <person name="Salamov A."/>
            <person name="Andreopoulos B."/>
            <person name="Baker S.E."/>
            <person name="Barry K."/>
            <person name="Bills G."/>
            <person name="Bluhm B.H."/>
            <person name="Cannon C."/>
            <person name="Castanera R."/>
            <person name="Culley D.E."/>
            <person name="Daum C."/>
            <person name="Ezra D."/>
            <person name="Gonzalez J.B."/>
            <person name="Henrissat B."/>
            <person name="Kuo A."/>
            <person name="Liang C."/>
            <person name="Lipzen A."/>
            <person name="Lutzoni F."/>
            <person name="Magnuson J."/>
            <person name="Mondo S."/>
            <person name="Nolan M."/>
            <person name="Ohm R."/>
            <person name="Pangilinan J."/>
            <person name="Park H.-J."/>
            <person name="Ramirez L."/>
            <person name="Alfaro M."/>
            <person name="Sun H."/>
            <person name="Tritt A."/>
            <person name="Yoshinaga Y."/>
            <person name="Zwiers L.-H."/>
            <person name="Turgeon B.G."/>
            <person name="Goodwin S.B."/>
            <person name="Spatafora J.W."/>
            <person name="Crous P.W."/>
            <person name="Grigoriev I.V."/>
        </authorList>
    </citation>
    <scope>NUCLEOTIDE SEQUENCE</scope>
    <source>
        <strain evidence="3">CBS 342.82</strain>
    </source>
</reference>
<dbReference type="SUPFAM" id="SSF50630">
    <property type="entry name" value="Acid proteases"/>
    <property type="match status" value="1"/>
</dbReference>
<dbReference type="PROSITE" id="PS51767">
    <property type="entry name" value="PEPTIDASE_A1"/>
    <property type="match status" value="1"/>
</dbReference>
<accession>A0A6J3LX01</accession>
<evidence type="ECO:0000259" key="1">
    <source>
        <dbReference type="PROSITE" id="PS51767"/>
    </source>
</evidence>
<proteinExistence type="predicted"/>
<dbReference type="InterPro" id="IPR021109">
    <property type="entry name" value="Peptidase_aspartic_dom_sf"/>
</dbReference>
<dbReference type="Gene3D" id="2.40.70.10">
    <property type="entry name" value="Acid Proteases"/>
    <property type="match status" value="2"/>
</dbReference>
<keyword evidence="2" id="KW-1185">Reference proteome</keyword>
<protein>
    <recommendedName>
        <fullName evidence="1">Peptidase A1 domain-containing protein</fullName>
    </recommendedName>
</protein>
<dbReference type="InterPro" id="IPR033121">
    <property type="entry name" value="PEPTIDASE_A1"/>
</dbReference>
<sequence length="376" mass="39933">MPNAISIAPSQEFEGNDGNWSTFSIVVGTGPKQQRILPATSSEYVALVSPLGCVNTFNAGPSTACEFSRGGTPSLFNTSNSLTWTKLTAADGSKNFYLPFDSEQKLGNAGPGQVPASVGLDTVAFDLLPSSRTPNLTSQVVAVYNAVNPWIGMLGVRGIPNHLPLADSTSQTSVLQALKAAGTVPSVYFGYTAGKYYKSPQVFGSLTLGGYDGSRVDMSTALSVPISGSTTSDLSVYIKSITLSASGNRNNIPVGQFALIDSVVPEIWLPDTICDQVELALGLVYDKATQLYLVNDTLRTNLQNAAPSFTFNLAASGNSSNSIPITLPYGAFDQTARFPFAGVNPSNPTRQQRYFPLRRSNTTTGFFLGRTFLQEA</sequence>
<dbReference type="RefSeq" id="XP_033457219.1">
    <property type="nucleotide sequence ID" value="XM_033608667.1"/>
</dbReference>
<dbReference type="OrthoDB" id="4074350at2759"/>
<gene>
    <name evidence="3" type="ORF">K489DRAFT_48539</name>
</gene>
<reference evidence="3" key="3">
    <citation type="submission" date="2025-08" db="UniProtKB">
        <authorList>
            <consortium name="RefSeq"/>
        </authorList>
    </citation>
    <scope>IDENTIFICATION</scope>
    <source>
        <strain evidence="3">CBS 342.82</strain>
    </source>
</reference>
<reference evidence="3" key="2">
    <citation type="submission" date="2020-04" db="EMBL/GenBank/DDBJ databases">
        <authorList>
            <consortium name="NCBI Genome Project"/>
        </authorList>
    </citation>
    <scope>NUCLEOTIDE SEQUENCE</scope>
    <source>
        <strain evidence="3">CBS 342.82</strain>
    </source>
</reference>
<evidence type="ECO:0000313" key="3">
    <source>
        <dbReference type="RefSeq" id="XP_033457219.1"/>
    </source>
</evidence>